<dbReference type="Proteomes" id="UP000005056">
    <property type="component" value="Unassembled WGS sequence"/>
</dbReference>
<protein>
    <submittedName>
        <fullName evidence="1">Uncharacterized protein</fullName>
    </submittedName>
</protein>
<accession>A0AAN3M4N6</accession>
<proteinExistence type="predicted"/>
<evidence type="ECO:0000313" key="2">
    <source>
        <dbReference type="Proteomes" id="UP000005056"/>
    </source>
</evidence>
<name>A0AAN3M4N6_ECOLX</name>
<dbReference type="AlphaFoldDB" id="A0AAN3M4N6"/>
<evidence type="ECO:0000313" key="1">
    <source>
        <dbReference type="EMBL" id="EFU32485.1"/>
    </source>
</evidence>
<organism evidence="1 2">
    <name type="scientific">Escherichia coli MS 85-1</name>
    <dbReference type="NCBI Taxonomy" id="679202"/>
    <lineage>
        <taxon>Bacteria</taxon>
        <taxon>Pseudomonadati</taxon>
        <taxon>Pseudomonadota</taxon>
        <taxon>Gammaproteobacteria</taxon>
        <taxon>Enterobacterales</taxon>
        <taxon>Enterobacteriaceae</taxon>
        <taxon>Escherichia</taxon>
    </lineage>
</organism>
<gene>
    <name evidence="1" type="ORF">HMPREF9350_05679</name>
</gene>
<comment type="caution">
    <text evidence="1">The sequence shown here is derived from an EMBL/GenBank/DDBJ whole genome shotgun (WGS) entry which is preliminary data.</text>
</comment>
<sequence length="41" mass="4922">MAECDHRIMRSEFPDYRELFRESDIKSAVVDFAQESLKNTR</sequence>
<reference evidence="1 2" key="1">
    <citation type="submission" date="2010-09" db="EMBL/GenBank/DDBJ databases">
        <authorList>
            <person name="Weinstock G."/>
            <person name="Sodergren E."/>
            <person name="Clifton S."/>
            <person name="Fulton L."/>
            <person name="Fulton B."/>
            <person name="Courtney L."/>
            <person name="Fronick C."/>
            <person name="Harrison M."/>
            <person name="Strong C."/>
            <person name="Farmer C."/>
            <person name="Delahaunty K."/>
            <person name="Markovic C."/>
            <person name="Hall O."/>
            <person name="Minx P."/>
            <person name="Tomlinson C."/>
            <person name="Mitreva M."/>
            <person name="Hou S."/>
            <person name="Chen J."/>
            <person name="Wollam A."/>
            <person name="Pepin K.H."/>
            <person name="Johnson M."/>
            <person name="Bhonagiri V."/>
            <person name="Zhang X."/>
            <person name="Suruliraj S."/>
            <person name="Warren W."/>
            <person name="Chinwalla A."/>
            <person name="Mardis E.R."/>
            <person name="Wilson R.K."/>
        </authorList>
    </citation>
    <scope>NUCLEOTIDE SEQUENCE [LARGE SCALE GENOMIC DNA]</scope>
    <source>
        <strain evidence="1 2">MS 85-1</strain>
    </source>
</reference>
<dbReference type="EMBL" id="ADWQ01000076">
    <property type="protein sequence ID" value="EFU32485.1"/>
    <property type="molecule type" value="Genomic_DNA"/>
</dbReference>